<dbReference type="Gene3D" id="1.25.40.90">
    <property type="match status" value="1"/>
</dbReference>
<accession>A0A915D9W2</accession>
<dbReference type="PANTHER" id="PTHR12460">
    <property type="entry name" value="CYCLIN-DEPENDENT KINASE INHIBITOR-RELATED PROTEIN"/>
    <property type="match status" value="1"/>
</dbReference>
<name>A0A915D9W2_9BILA</name>
<keyword evidence="3" id="KW-1185">Reference proteome</keyword>
<proteinExistence type="predicted"/>
<dbReference type="AlphaFoldDB" id="A0A915D9W2"/>
<feature type="region of interest" description="Disordered" evidence="1">
    <location>
        <begin position="271"/>
        <end position="364"/>
    </location>
</feature>
<feature type="domain" description="CID" evidence="2">
    <location>
        <begin position="1"/>
        <end position="151"/>
    </location>
</feature>
<feature type="compositionally biased region" description="Pro residues" evidence="1">
    <location>
        <begin position="326"/>
        <end position="336"/>
    </location>
</feature>
<evidence type="ECO:0000313" key="3">
    <source>
        <dbReference type="Proteomes" id="UP000887574"/>
    </source>
</evidence>
<dbReference type="Proteomes" id="UP000887574">
    <property type="component" value="Unplaced"/>
</dbReference>
<dbReference type="PANTHER" id="PTHR12460:SF39">
    <property type="entry name" value="CID DOMAIN-CONTAINING PROTEIN"/>
    <property type="match status" value="1"/>
</dbReference>
<dbReference type="Pfam" id="PF04818">
    <property type="entry name" value="CID"/>
    <property type="match status" value="1"/>
</dbReference>
<sequence length="364" mass="40612">MALTEEVIKKRLKAINSTQDCIQTTSLWVIHHKESCIDKIAKCWMDVYKQANDNLRIALIYVMNDVVQRVGKKDRHDSVKMAFHPHVVNAFAMASKTVKKTITRDEIGFRTKTYFQNAELTEKARNILERSDFNFRDKMADKMKDRVGGTKILNEMDDSRNNQMSENDGFDENCKMSLNLQLRDVTVVDDAYEKFAIGIKDTKKELEEAMKTGIFPGMSPPRDAPSPAASDDPFAMQGMGEDAAGSAEDMDIDDGMPILDPRLQRLINQKSRADNNSNQLASPTVIDPRQASRAPPIRPAVHQQPPPPNFFSPSTAMGTMHIDTSQPPPPFPPRPAVSPIFNPNTPPPFGNFGPEGPRGGMGNQ</sequence>
<dbReference type="PROSITE" id="PS51391">
    <property type="entry name" value="CID"/>
    <property type="match status" value="1"/>
</dbReference>
<dbReference type="GO" id="GO:0000993">
    <property type="term" value="F:RNA polymerase II complex binding"/>
    <property type="evidence" value="ECO:0007669"/>
    <property type="project" value="TreeGrafter"/>
</dbReference>
<evidence type="ECO:0000259" key="2">
    <source>
        <dbReference type="PROSITE" id="PS51391"/>
    </source>
</evidence>
<organism evidence="3 4">
    <name type="scientific">Ditylenchus dipsaci</name>
    <dbReference type="NCBI Taxonomy" id="166011"/>
    <lineage>
        <taxon>Eukaryota</taxon>
        <taxon>Metazoa</taxon>
        <taxon>Ecdysozoa</taxon>
        <taxon>Nematoda</taxon>
        <taxon>Chromadorea</taxon>
        <taxon>Rhabditida</taxon>
        <taxon>Tylenchina</taxon>
        <taxon>Tylenchomorpha</taxon>
        <taxon>Sphaerularioidea</taxon>
        <taxon>Anguinidae</taxon>
        <taxon>Anguininae</taxon>
        <taxon>Ditylenchus</taxon>
    </lineage>
</organism>
<feature type="region of interest" description="Disordered" evidence="1">
    <location>
        <begin position="214"/>
        <end position="249"/>
    </location>
</feature>
<dbReference type="SMART" id="SM00582">
    <property type="entry name" value="RPR"/>
    <property type="match status" value="1"/>
</dbReference>
<evidence type="ECO:0000313" key="4">
    <source>
        <dbReference type="WBParaSite" id="jg17380"/>
    </source>
</evidence>
<evidence type="ECO:0000256" key="1">
    <source>
        <dbReference type="SAM" id="MobiDB-lite"/>
    </source>
</evidence>
<feature type="compositionally biased region" description="Polar residues" evidence="1">
    <location>
        <begin position="271"/>
        <end position="282"/>
    </location>
</feature>
<dbReference type="InterPro" id="IPR006569">
    <property type="entry name" value="CID_dom"/>
</dbReference>
<dbReference type="InterPro" id="IPR008942">
    <property type="entry name" value="ENTH_VHS"/>
</dbReference>
<dbReference type="WBParaSite" id="jg17380">
    <property type="protein sequence ID" value="jg17380"/>
    <property type="gene ID" value="jg17380"/>
</dbReference>
<reference evidence="4" key="1">
    <citation type="submission" date="2022-11" db="UniProtKB">
        <authorList>
            <consortium name="WormBaseParasite"/>
        </authorList>
    </citation>
    <scope>IDENTIFICATION</scope>
</reference>
<dbReference type="SUPFAM" id="SSF48464">
    <property type="entry name" value="ENTH/VHS domain"/>
    <property type="match status" value="1"/>
</dbReference>
<protein>
    <submittedName>
        <fullName evidence="4">CID domain-containing protein</fullName>
    </submittedName>
</protein>
<dbReference type="GO" id="GO:0031124">
    <property type="term" value="P:mRNA 3'-end processing"/>
    <property type="evidence" value="ECO:0007669"/>
    <property type="project" value="TreeGrafter"/>
</dbReference>